<keyword evidence="2" id="KW-1185">Reference proteome</keyword>
<sequence length="81" mass="8925">MVKVAIWGSLRGFTEGRAEIEVEAATTKEMLDKLVEAYPGLRPQVERGVSVAIDGFVYKDAWFTPIRPDSEVVLMPLMVGG</sequence>
<protein>
    <submittedName>
        <fullName evidence="1">MoaD/ThiS family protein</fullName>
    </submittedName>
</protein>
<dbReference type="Pfam" id="PF02597">
    <property type="entry name" value="ThiS"/>
    <property type="match status" value="1"/>
</dbReference>
<dbReference type="EMBL" id="JAEHHL010000002">
    <property type="protein sequence ID" value="MBK0398760.1"/>
    <property type="molecule type" value="Genomic_DNA"/>
</dbReference>
<evidence type="ECO:0000313" key="2">
    <source>
        <dbReference type="Proteomes" id="UP000655420"/>
    </source>
</evidence>
<evidence type="ECO:0000313" key="1">
    <source>
        <dbReference type="EMBL" id="MBK0398760.1"/>
    </source>
</evidence>
<dbReference type="InterPro" id="IPR003749">
    <property type="entry name" value="ThiS/MoaD-like"/>
</dbReference>
<dbReference type="Proteomes" id="UP000655420">
    <property type="component" value="Unassembled WGS sequence"/>
</dbReference>
<dbReference type="RefSeq" id="WP_200608345.1">
    <property type="nucleotide sequence ID" value="NZ_JAEHHL010000002.1"/>
</dbReference>
<name>A0A8J7M6S7_9RHOB</name>
<dbReference type="InterPro" id="IPR016155">
    <property type="entry name" value="Mopterin_synth/thiamin_S_b"/>
</dbReference>
<reference evidence="1" key="1">
    <citation type="submission" date="2020-12" db="EMBL/GenBank/DDBJ databases">
        <title>Bacterial taxonomy.</title>
        <authorList>
            <person name="Pan X."/>
        </authorList>
    </citation>
    <scope>NUCLEOTIDE SEQUENCE</scope>
    <source>
        <strain evidence="1">M0105</strain>
    </source>
</reference>
<dbReference type="SUPFAM" id="SSF54285">
    <property type="entry name" value="MoaD/ThiS"/>
    <property type="match status" value="1"/>
</dbReference>
<comment type="caution">
    <text evidence="1">The sequence shown here is derived from an EMBL/GenBank/DDBJ whole genome shotgun (WGS) entry which is preliminary data.</text>
</comment>
<organism evidence="1 2">
    <name type="scientific">Thermohalobaculum xanthum</name>
    <dbReference type="NCBI Taxonomy" id="2753746"/>
    <lineage>
        <taxon>Bacteria</taxon>
        <taxon>Pseudomonadati</taxon>
        <taxon>Pseudomonadota</taxon>
        <taxon>Alphaproteobacteria</taxon>
        <taxon>Rhodobacterales</taxon>
        <taxon>Paracoccaceae</taxon>
        <taxon>Thermohalobaculum</taxon>
    </lineage>
</organism>
<gene>
    <name evidence="1" type="ORF">H0I76_06140</name>
</gene>
<dbReference type="InterPro" id="IPR012675">
    <property type="entry name" value="Beta-grasp_dom_sf"/>
</dbReference>
<proteinExistence type="predicted"/>
<dbReference type="Gene3D" id="3.10.20.30">
    <property type="match status" value="1"/>
</dbReference>
<dbReference type="AlphaFoldDB" id="A0A8J7M6S7"/>
<accession>A0A8J7M6S7</accession>
<dbReference type="CDD" id="cd17040">
    <property type="entry name" value="Ubl_MoaD_like"/>
    <property type="match status" value="1"/>
</dbReference>